<feature type="compositionally biased region" description="Basic and acidic residues" evidence="1">
    <location>
        <begin position="97"/>
        <end position="113"/>
    </location>
</feature>
<dbReference type="Proteomes" id="UP000016587">
    <property type="component" value="Chromosome"/>
</dbReference>
<reference evidence="2 3" key="1">
    <citation type="journal article" date="2013" name="J. Bacteriol.">
        <title>Roles of HynAB and Ech, the only two hydrogenases found in the model sulfate reducer Desulfovibrio gigas.</title>
        <authorList>
            <person name="Morais-Silva F.O."/>
            <person name="Santos C.I."/>
            <person name="Rodrigues R."/>
            <person name="Pereira I.A."/>
            <person name="Rodrigues-Pousada C."/>
        </authorList>
    </citation>
    <scope>NUCLEOTIDE SEQUENCE [LARGE SCALE GENOMIC DNA]</scope>
    <source>
        <strain evidence="3">ATCC 19364 / DSM 1382 / NCIMB 9332 / VKM B-1759</strain>
    </source>
</reference>
<dbReference type="AlphaFoldDB" id="T2GFL5"/>
<keyword evidence="3" id="KW-1185">Reference proteome</keyword>
<dbReference type="eggNOG" id="ENOG50318Q6">
    <property type="taxonomic scope" value="Bacteria"/>
</dbReference>
<dbReference type="STRING" id="1121448.DGI_3381"/>
<evidence type="ECO:0000313" key="3">
    <source>
        <dbReference type="Proteomes" id="UP000016587"/>
    </source>
</evidence>
<protein>
    <submittedName>
        <fullName evidence="2">Uncharacterized protein</fullName>
    </submittedName>
</protein>
<dbReference type="PATRIC" id="fig|1121448.10.peg.3336"/>
<organism evidence="2 3">
    <name type="scientific">Megalodesulfovibrio gigas (strain ATCC 19364 / DSM 1382 / NCIMB 9332 / VKM B-1759)</name>
    <name type="common">Desulfovibrio gigas</name>
    <dbReference type="NCBI Taxonomy" id="1121448"/>
    <lineage>
        <taxon>Bacteria</taxon>
        <taxon>Pseudomonadati</taxon>
        <taxon>Thermodesulfobacteriota</taxon>
        <taxon>Desulfovibrionia</taxon>
        <taxon>Desulfovibrionales</taxon>
        <taxon>Desulfovibrionaceae</taxon>
        <taxon>Megalodesulfovibrio</taxon>
    </lineage>
</organism>
<gene>
    <name evidence="2" type="ORF">DGI_3381</name>
</gene>
<feature type="region of interest" description="Disordered" evidence="1">
    <location>
        <begin position="1"/>
        <end position="27"/>
    </location>
</feature>
<reference evidence="3" key="2">
    <citation type="submission" date="2013-07" db="EMBL/GenBank/DDBJ databases">
        <authorList>
            <person name="Morais-Silva F.O."/>
            <person name="Rezende A.M."/>
            <person name="Pimentel C."/>
            <person name="Resende D.M."/>
            <person name="Santos C.I."/>
            <person name="Clemente C."/>
            <person name="de Oliveira L.M."/>
            <person name="da Silva S.M."/>
            <person name="Costa D.A."/>
            <person name="Varela-Raposo A."/>
            <person name="Horacio E.C.A."/>
            <person name="Matos M."/>
            <person name="Flores O."/>
            <person name="Ruiz J.C."/>
            <person name="Rodrigues-Pousada C."/>
        </authorList>
    </citation>
    <scope>NUCLEOTIDE SEQUENCE [LARGE SCALE GENOMIC DNA]</scope>
    <source>
        <strain evidence="3">ATCC 19364 / DSM 1382 / NCIMB 9332 / VKM B-1759</strain>
    </source>
</reference>
<evidence type="ECO:0000313" key="2">
    <source>
        <dbReference type="EMBL" id="AGW15068.1"/>
    </source>
</evidence>
<dbReference type="HOGENOM" id="CLU_2034280_0_0_7"/>
<accession>T2GFL5</accession>
<dbReference type="KEGG" id="dgg:DGI_3381"/>
<dbReference type="EMBL" id="CP006585">
    <property type="protein sequence ID" value="AGW15068.1"/>
    <property type="molecule type" value="Genomic_DNA"/>
</dbReference>
<evidence type="ECO:0000256" key="1">
    <source>
        <dbReference type="SAM" id="MobiDB-lite"/>
    </source>
</evidence>
<proteinExistence type="predicted"/>
<sequence length="121" mass="13502">MTCECAPVPVANGAQTTPAYPQPPEEDFKMSDMVTKTIEVLESDTIYRTALASNINAFHQAVRSERLLAQLEERVAVLEAREERWAQIEARMAELERENAGLTRRPERQDENTAKAVGADG</sequence>
<name>T2GFL5_MEGG1</name>
<feature type="region of interest" description="Disordered" evidence="1">
    <location>
        <begin position="97"/>
        <end position="121"/>
    </location>
</feature>